<evidence type="ECO:0000259" key="5">
    <source>
        <dbReference type="SMART" id="SM00382"/>
    </source>
</evidence>
<organism evidence="6 7">
    <name type="scientific">Blastocystis sp. subtype 1 (strain ATCC 50177 / NandII)</name>
    <dbReference type="NCBI Taxonomy" id="478820"/>
    <lineage>
        <taxon>Eukaryota</taxon>
        <taxon>Sar</taxon>
        <taxon>Stramenopiles</taxon>
        <taxon>Bigyra</taxon>
        <taxon>Opalozoa</taxon>
        <taxon>Opalinata</taxon>
        <taxon>Blastocystidae</taxon>
        <taxon>Blastocystis</taxon>
    </lineage>
</organism>
<evidence type="ECO:0000256" key="2">
    <source>
        <dbReference type="ARBA" id="ARBA00022840"/>
    </source>
</evidence>
<keyword evidence="2 4" id="KW-0067">ATP-binding</keyword>
<keyword evidence="7" id="KW-1185">Reference proteome</keyword>
<dbReference type="PANTHER" id="PTHR23077">
    <property type="entry name" value="AAA-FAMILY ATPASE"/>
    <property type="match status" value="1"/>
</dbReference>
<evidence type="ECO:0000313" key="6">
    <source>
        <dbReference type="EMBL" id="OAO13240.1"/>
    </source>
</evidence>
<sequence length="398" mass="44584">MVEAKRAGVTVVGVTSNAEHVMKSVLRWFDEAVECVIPSQRERAAFFAAAPSFSWADLVASVQSALHQCAHTATSTKCCCLCLLQALESHVSSNAVKGDLASLVWRTQKTPTLSLEASSQDFATIGGNAALKACLYDYIINPCLHMEKYRHFHISPPTGILLYGPPGTGKTAILRACSQMGHLNFICPQISELVCKEIGESERRIRDIFQRARRCSPCIVFFDEIDSVFKNRNRDETASSVSQQILTQLLLQIDRVRSESLNEEGKLVFVIGATNLPEQLDPSLLRPGRLDKHIFVSLPTPKEREEIIHIYADAHLVFTEDVSISELANRTEGYSGADIKFLVREIILNSIDFDHPEENPQQLVARREVVENALKKVLPSTNRAEYDRICRWKPEDNY</sequence>
<dbReference type="GO" id="GO:0005524">
    <property type="term" value="F:ATP binding"/>
    <property type="evidence" value="ECO:0007669"/>
    <property type="project" value="UniProtKB-KW"/>
</dbReference>
<dbReference type="Pfam" id="PF00004">
    <property type="entry name" value="AAA"/>
    <property type="match status" value="1"/>
</dbReference>
<dbReference type="PROSITE" id="PS00674">
    <property type="entry name" value="AAA"/>
    <property type="match status" value="1"/>
</dbReference>
<dbReference type="InterPro" id="IPR027417">
    <property type="entry name" value="P-loop_NTPase"/>
</dbReference>
<gene>
    <name evidence="6" type="ORF">AV274_5086</name>
</gene>
<dbReference type="InterPro" id="IPR050168">
    <property type="entry name" value="AAA_ATPase_domain"/>
</dbReference>
<dbReference type="OrthoDB" id="10254455at2759"/>
<dbReference type="SUPFAM" id="SSF52540">
    <property type="entry name" value="P-loop containing nucleoside triphosphate hydrolases"/>
    <property type="match status" value="1"/>
</dbReference>
<proteinExistence type="inferred from homology"/>
<dbReference type="InterPro" id="IPR003593">
    <property type="entry name" value="AAA+_ATPase"/>
</dbReference>
<feature type="domain" description="AAA+ ATPase" evidence="5">
    <location>
        <begin position="156"/>
        <end position="300"/>
    </location>
</feature>
<dbReference type="InterPro" id="IPR003959">
    <property type="entry name" value="ATPase_AAA_core"/>
</dbReference>
<comment type="caution">
    <text evidence="6">The sequence shown here is derived from an EMBL/GenBank/DDBJ whole genome shotgun (WGS) entry which is preliminary data.</text>
</comment>
<keyword evidence="1 4" id="KW-0547">Nucleotide-binding</keyword>
<reference evidence="6 7" key="1">
    <citation type="submission" date="2016-05" db="EMBL/GenBank/DDBJ databases">
        <title>Nuclear genome of Blastocystis sp. subtype 1 NandII.</title>
        <authorList>
            <person name="Gentekaki E."/>
            <person name="Curtis B."/>
            <person name="Stairs C."/>
            <person name="Eme L."/>
            <person name="Herman E."/>
            <person name="Klimes V."/>
            <person name="Arias M.C."/>
            <person name="Elias M."/>
            <person name="Hilliou F."/>
            <person name="Klute M."/>
            <person name="Malik S.-B."/>
            <person name="Pightling A."/>
            <person name="Rachubinski R."/>
            <person name="Salas D."/>
            <person name="Schlacht A."/>
            <person name="Suga H."/>
            <person name="Archibald J."/>
            <person name="Ball S.G."/>
            <person name="Clark G."/>
            <person name="Dacks J."/>
            <person name="Van Der Giezen M."/>
            <person name="Tsaousis A."/>
            <person name="Roger A."/>
        </authorList>
    </citation>
    <scope>NUCLEOTIDE SEQUENCE [LARGE SCALE GENOMIC DNA]</scope>
    <source>
        <strain evidence="7">ATCC 50177 / NandII</strain>
    </source>
</reference>
<evidence type="ECO:0000256" key="3">
    <source>
        <dbReference type="ARBA" id="ARBA00023054"/>
    </source>
</evidence>
<dbReference type="FunFam" id="3.40.50.300:FF:001025">
    <property type="entry name" value="ATPase family, AAA domain-containing 2B"/>
    <property type="match status" value="1"/>
</dbReference>
<dbReference type="AlphaFoldDB" id="A0A196S868"/>
<comment type="similarity">
    <text evidence="4">Belongs to the AAA ATPase family.</text>
</comment>
<dbReference type="InterPro" id="IPR003960">
    <property type="entry name" value="ATPase_AAA_CS"/>
</dbReference>
<evidence type="ECO:0000256" key="4">
    <source>
        <dbReference type="RuleBase" id="RU003651"/>
    </source>
</evidence>
<dbReference type="Proteomes" id="UP000078348">
    <property type="component" value="Unassembled WGS sequence"/>
</dbReference>
<dbReference type="Gene3D" id="3.40.50.300">
    <property type="entry name" value="P-loop containing nucleotide triphosphate hydrolases"/>
    <property type="match status" value="1"/>
</dbReference>
<dbReference type="EMBL" id="LXWW01000437">
    <property type="protein sequence ID" value="OAO13240.1"/>
    <property type="molecule type" value="Genomic_DNA"/>
</dbReference>
<keyword evidence="3" id="KW-0175">Coiled coil</keyword>
<dbReference type="Pfam" id="PF17862">
    <property type="entry name" value="AAA_lid_3"/>
    <property type="match status" value="1"/>
</dbReference>
<dbReference type="GO" id="GO:0016887">
    <property type="term" value="F:ATP hydrolysis activity"/>
    <property type="evidence" value="ECO:0007669"/>
    <property type="project" value="InterPro"/>
</dbReference>
<protein>
    <submittedName>
        <fullName evidence="6">AAA ATPase</fullName>
    </submittedName>
</protein>
<dbReference type="SMART" id="SM00382">
    <property type="entry name" value="AAA"/>
    <property type="match status" value="1"/>
</dbReference>
<dbReference type="STRING" id="478820.A0A196S868"/>
<dbReference type="Gene3D" id="1.10.8.60">
    <property type="match status" value="1"/>
</dbReference>
<dbReference type="InterPro" id="IPR041569">
    <property type="entry name" value="AAA_lid_3"/>
</dbReference>
<dbReference type="PANTHER" id="PTHR23077:SF171">
    <property type="entry name" value="NUCLEAR VALOSIN-CONTAINING PROTEIN-LIKE"/>
    <property type="match status" value="1"/>
</dbReference>
<accession>A0A196S868</accession>
<evidence type="ECO:0000256" key="1">
    <source>
        <dbReference type="ARBA" id="ARBA00022741"/>
    </source>
</evidence>
<evidence type="ECO:0000313" key="7">
    <source>
        <dbReference type="Proteomes" id="UP000078348"/>
    </source>
</evidence>
<name>A0A196S868_BLAHN</name>